<keyword evidence="3" id="KW-1185">Reference proteome</keyword>
<evidence type="ECO:0000313" key="3">
    <source>
        <dbReference type="Proteomes" id="UP000732105"/>
    </source>
</evidence>
<dbReference type="InterPro" id="IPR003607">
    <property type="entry name" value="HD/PDEase_dom"/>
</dbReference>
<dbReference type="CDD" id="cd00077">
    <property type="entry name" value="HDc"/>
    <property type="match status" value="1"/>
</dbReference>
<dbReference type="Pfam" id="PF01966">
    <property type="entry name" value="HD"/>
    <property type="match status" value="1"/>
</dbReference>
<comment type="caution">
    <text evidence="2">The sequence shown here is derived from an EMBL/GenBank/DDBJ whole genome shotgun (WGS) entry which is preliminary data.</text>
</comment>
<organism evidence="2 3">
    <name type="scientific">Marinifilum caeruleilacunae</name>
    <dbReference type="NCBI Taxonomy" id="2499076"/>
    <lineage>
        <taxon>Bacteria</taxon>
        <taxon>Pseudomonadati</taxon>
        <taxon>Bacteroidota</taxon>
        <taxon>Bacteroidia</taxon>
        <taxon>Marinilabiliales</taxon>
        <taxon>Marinifilaceae</taxon>
    </lineage>
</organism>
<evidence type="ECO:0000313" key="2">
    <source>
        <dbReference type="EMBL" id="NOU61728.1"/>
    </source>
</evidence>
<accession>A0ABX1WZY3</accession>
<sequence>MNQEIYENIRSWFDTYSNSLTSENDEIQFNIELKRNHSFNTVELLSDLMQEASVSETETLIARISALVHDVGRFEQLMNYETFSDTDHVNHIDLGISLLQSENVLSELDDDKKEIVFECIRYHGVDVLPKSINENALTIAKLLRDADRIDALNIVSKYYSEYKSGTNKRLEMELADQPEISKKVYKAIVDEKVVSNKDVLTLNELKLHQMSWIYDLNFKKSFKIVSEKNYLKKMYETLPKKDEVIDMYRQMKIFLENQL</sequence>
<feature type="domain" description="HD" evidence="1">
    <location>
        <begin position="34"/>
        <end position="152"/>
    </location>
</feature>
<dbReference type="RefSeq" id="WP_171596986.1">
    <property type="nucleotide sequence ID" value="NZ_RZNH01000040.1"/>
</dbReference>
<dbReference type="EMBL" id="RZNH01000040">
    <property type="protein sequence ID" value="NOU61728.1"/>
    <property type="molecule type" value="Genomic_DNA"/>
</dbReference>
<protein>
    <submittedName>
        <fullName evidence="2">HD domain-containing protein</fullName>
    </submittedName>
</protein>
<proteinExistence type="predicted"/>
<evidence type="ECO:0000259" key="1">
    <source>
        <dbReference type="PROSITE" id="PS51831"/>
    </source>
</evidence>
<dbReference type="Gene3D" id="1.10.3210.10">
    <property type="entry name" value="Hypothetical protein af1432"/>
    <property type="match status" value="1"/>
</dbReference>
<gene>
    <name evidence="2" type="ORF">ELS83_18150</name>
</gene>
<dbReference type="SMART" id="SM00471">
    <property type="entry name" value="HDc"/>
    <property type="match status" value="1"/>
</dbReference>
<dbReference type="InterPro" id="IPR006674">
    <property type="entry name" value="HD_domain"/>
</dbReference>
<dbReference type="Proteomes" id="UP000732105">
    <property type="component" value="Unassembled WGS sequence"/>
</dbReference>
<name>A0ABX1WZY3_9BACT</name>
<reference evidence="2 3" key="1">
    <citation type="submission" date="2018-12" db="EMBL/GenBank/DDBJ databases">
        <title>Marinifilum JC070 sp. nov., a marine bacterium isolated from Yongle Blue Hole in the South China Sea.</title>
        <authorList>
            <person name="Fu T."/>
        </authorList>
    </citation>
    <scope>NUCLEOTIDE SEQUENCE [LARGE SCALE GENOMIC DNA]</scope>
    <source>
        <strain evidence="2 3">JC070</strain>
    </source>
</reference>
<dbReference type="PROSITE" id="PS51831">
    <property type="entry name" value="HD"/>
    <property type="match status" value="1"/>
</dbReference>
<dbReference type="SUPFAM" id="SSF109604">
    <property type="entry name" value="HD-domain/PDEase-like"/>
    <property type="match status" value="1"/>
</dbReference>